<gene>
    <name evidence="1" type="ORF">SAMN05660337_1351</name>
</gene>
<organism evidence="1 2">
    <name type="scientific">Maridesulfovibrio ferrireducens</name>
    <dbReference type="NCBI Taxonomy" id="246191"/>
    <lineage>
        <taxon>Bacteria</taxon>
        <taxon>Pseudomonadati</taxon>
        <taxon>Thermodesulfobacteriota</taxon>
        <taxon>Desulfovibrionia</taxon>
        <taxon>Desulfovibrionales</taxon>
        <taxon>Desulfovibrionaceae</taxon>
        <taxon>Maridesulfovibrio</taxon>
    </lineage>
</organism>
<dbReference type="AlphaFoldDB" id="A0A1G9F211"/>
<evidence type="ECO:0000313" key="2">
    <source>
        <dbReference type="Proteomes" id="UP000199053"/>
    </source>
</evidence>
<dbReference type="EMBL" id="FNGA01000002">
    <property type="protein sequence ID" value="SDK82400.1"/>
    <property type="molecule type" value="Genomic_DNA"/>
</dbReference>
<proteinExistence type="predicted"/>
<sequence>MRLLLSFILLMISVSVAVPASYAAPLKRKVLVFYNSVEERDARSNLFLEGFAMPLNYFGILYEIRDVNKRPLPDEKEMEQYLGVFTTFSDEIMVEPEEYLNWLIKQQKNKRKVIIAGNIGAGRDLNDKTVDSALIKRVYSNLGFSWQGNATNARTRLLYDYVDQKQMNFERKLPLFPSRYIPIVPADEQAKSWVTVKIKGKPGSEGCVVGVSPTGGFALDGYIRWQDPVNYLKQWYLNPFEFLKQSLDLTGLPALTPTTLNGLRVAFAHIDGDGFAGYTEIDKNKNCGEIIMERIFARYDFPNSASVIAGEINPDVRGSPANVELARTLFEMENIEPASHSYTHPFAWNEKLRDSPDYADSFVIGQYEKDGYKFNAKYEIVDSCEYISTDLAPPTRPCKTLFWSGMCDPTEDQVAIATKAGILNLNGGDTVFDARRNSYFGVSPLYRELGKESQIYTGQANENILTNLWEGPFFGFRNIVETMKRTGSPRRIMPIDIYYHFYSGEKFASLKALEDVYDWVVAQDCANIYASAYIKMVEGYLSGKIEIIDADSFSVTDYGNCLSLRLGGADKVPDLSRCKNVLGYDVQPEGIFVHLNPGKERAEVVLSSNLKVNSDFAYIKNGSGWISDLQHFQRGARFIFECFGNGKIVVGGLKPDQTYKVVGNNFSGLEVRSNNGGEVVLQDVTSGPLEISLI</sequence>
<reference evidence="2" key="1">
    <citation type="submission" date="2016-10" db="EMBL/GenBank/DDBJ databases">
        <authorList>
            <person name="Varghese N."/>
            <person name="Submissions S."/>
        </authorList>
    </citation>
    <scope>NUCLEOTIDE SEQUENCE [LARGE SCALE GENOMIC DNA]</scope>
    <source>
        <strain evidence="2">DSM 16995</strain>
    </source>
</reference>
<keyword evidence="2" id="KW-1185">Reference proteome</keyword>
<dbReference type="PANTHER" id="PTHR35882">
    <property type="entry name" value="PELA"/>
    <property type="match status" value="1"/>
</dbReference>
<accession>A0A1G9F211</accession>
<dbReference type="PANTHER" id="PTHR35882:SF1">
    <property type="match status" value="1"/>
</dbReference>
<evidence type="ECO:0000313" key="1">
    <source>
        <dbReference type="EMBL" id="SDK82400.1"/>
    </source>
</evidence>
<dbReference type="RefSeq" id="WP_244512209.1">
    <property type="nucleotide sequence ID" value="NZ_FNGA01000002.1"/>
</dbReference>
<dbReference type="CDD" id="cd10922">
    <property type="entry name" value="CE4_PelA_like_C"/>
    <property type="match status" value="1"/>
</dbReference>
<protein>
    <submittedName>
        <fullName evidence="1">Uncharacterized protein</fullName>
    </submittedName>
</protein>
<name>A0A1G9F211_9BACT</name>
<dbReference type="STRING" id="246191.SAMN05660337_1351"/>
<dbReference type="Proteomes" id="UP000199053">
    <property type="component" value="Unassembled WGS sequence"/>
</dbReference>